<dbReference type="CDD" id="cd07983">
    <property type="entry name" value="LPLAT_DUF374-like"/>
    <property type="match status" value="1"/>
</dbReference>
<accession>A0ABQ3E5V5</accession>
<organism evidence="2 3">
    <name type="scientific">Pseudovibrio japonicus</name>
    <dbReference type="NCBI Taxonomy" id="366534"/>
    <lineage>
        <taxon>Bacteria</taxon>
        <taxon>Pseudomonadati</taxon>
        <taxon>Pseudomonadota</taxon>
        <taxon>Alphaproteobacteria</taxon>
        <taxon>Hyphomicrobiales</taxon>
        <taxon>Stappiaceae</taxon>
        <taxon>Pseudovibrio</taxon>
    </lineage>
</organism>
<keyword evidence="3" id="KW-1185">Reference proteome</keyword>
<dbReference type="Pfam" id="PF04028">
    <property type="entry name" value="DUF374"/>
    <property type="match status" value="1"/>
</dbReference>
<dbReference type="RefSeq" id="WP_189435418.1">
    <property type="nucleotide sequence ID" value="NZ_BMXE01000001.1"/>
</dbReference>
<dbReference type="Proteomes" id="UP000637980">
    <property type="component" value="Unassembled WGS sequence"/>
</dbReference>
<comment type="caution">
    <text evidence="2">The sequence shown here is derived from an EMBL/GenBank/DDBJ whole genome shotgun (WGS) entry which is preliminary data.</text>
</comment>
<feature type="domain" description="DUF374" evidence="1">
    <location>
        <begin position="67"/>
        <end position="140"/>
    </location>
</feature>
<protein>
    <recommendedName>
        <fullName evidence="1">DUF374 domain-containing protein</fullName>
    </recommendedName>
</protein>
<sequence>MLKKLGKNPLVIKLVGYAMAYYLLLVRKTSSFTQDPPNYVQDTKDQVPYIVSMWHGQHFMCPFGVPKGWDVRVMISRSADGDMQAICVKKLGIGLIRASGAQRASQIRKRGGMRGFMEAMRALKEGACVALTADVPKGPARKVGKGIIQLAKHSGRPILPSAVATSRHYDLDTWDRASINLPFSRIAVCLGDFITVPPDADDEKLEELRQLLEDRMNEVTERAYAVAKSGKK</sequence>
<reference evidence="3" key="1">
    <citation type="journal article" date="2019" name="Int. J. Syst. Evol. Microbiol.">
        <title>The Global Catalogue of Microorganisms (GCM) 10K type strain sequencing project: providing services to taxonomists for standard genome sequencing and annotation.</title>
        <authorList>
            <consortium name="The Broad Institute Genomics Platform"/>
            <consortium name="The Broad Institute Genome Sequencing Center for Infectious Disease"/>
            <person name="Wu L."/>
            <person name="Ma J."/>
        </authorList>
    </citation>
    <scope>NUCLEOTIDE SEQUENCE [LARGE SCALE GENOMIC DNA]</scope>
    <source>
        <strain evidence="3">KCTC 12861</strain>
    </source>
</reference>
<dbReference type="EMBL" id="BMXE01000001">
    <property type="protein sequence ID" value="GHB22085.1"/>
    <property type="molecule type" value="Genomic_DNA"/>
</dbReference>
<evidence type="ECO:0000313" key="3">
    <source>
        <dbReference type="Proteomes" id="UP000637980"/>
    </source>
</evidence>
<name>A0ABQ3E5V5_9HYPH</name>
<proteinExistence type="predicted"/>
<dbReference type="InterPro" id="IPR007172">
    <property type="entry name" value="DUF374"/>
</dbReference>
<evidence type="ECO:0000259" key="1">
    <source>
        <dbReference type="Pfam" id="PF04028"/>
    </source>
</evidence>
<evidence type="ECO:0000313" key="2">
    <source>
        <dbReference type="EMBL" id="GHB22085.1"/>
    </source>
</evidence>
<gene>
    <name evidence="2" type="ORF">GCM10007094_07790</name>
</gene>